<dbReference type="VEuPathDB" id="FungiDB:BCV72DRAFT_215191"/>
<dbReference type="AlphaFoldDB" id="A0A1X0QRS6"/>
<name>A0A1X0QRS6_RHIZD</name>
<organism evidence="1">
    <name type="scientific">Rhizopus microsporus var. microsporus</name>
    <dbReference type="NCBI Taxonomy" id="86635"/>
    <lineage>
        <taxon>Eukaryota</taxon>
        <taxon>Fungi</taxon>
        <taxon>Fungi incertae sedis</taxon>
        <taxon>Mucoromycota</taxon>
        <taxon>Mucoromycotina</taxon>
        <taxon>Mucoromycetes</taxon>
        <taxon>Mucorales</taxon>
        <taxon>Mucorineae</taxon>
        <taxon>Rhizopodaceae</taxon>
        <taxon>Rhizopus</taxon>
    </lineage>
</organism>
<protein>
    <recommendedName>
        <fullName evidence="2">NYN domain-containing protein</fullName>
    </recommendedName>
</protein>
<dbReference type="OrthoDB" id="2275636at2759"/>
<sequence>EVVDNIVSTTPRHHTYIKQLKDDGYEIIGYCRKSKKACDNRALLLERMINILYQRSLVQKVFVSPSSSVKQALSKRDLFDQDFLTYVKEKKTKICIVAIDYAGFTTNMSDLKNLLR</sequence>
<gene>
    <name evidence="1" type="ORF">BCV72DRAFT_215191</name>
</gene>
<dbReference type="EMBL" id="KV922048">
    <property type="protein sequence ID" value="ORE02475.1"/>
    <property type="molecule type" value="Genomic_DNA"/>
</dbReference>
<accession>A0A1X0QRS6</accession>
<reference evidence="1" key="1">
    <citation type="journal article" date="2016" name="Proc. Natl. Acad. Sci. U.S.A.">
        <title>Lipid metabolic changes in an early divergent fungus govern the establishment of a mutualistic symbiosis with endobacteria.</title>
        <authorList>
            <person name="Lastovetsky O.A."/>
            <person name="Gaspar M.L."/>
            <person name="Mondo S.J."/>
            <person name="LaButti K.M."/>
            <person name="Sandor L."/>
            <person name="Grigoriev I.V."/>
            <person name="Henry S.A."/>
            <person name="Pawlowska T.E."/>
        </authorList>
    </citation>
    <scope>NUCLEOTIDE SEQUENCE [LARGE SCALE GENOMIC DNA]</scope>
    <source>
        <strain evidence="1">ATCC 52814</strain>
    </source>
</reference>
<evidence type="ECO:0008006" key="2">
    <source>
        <dbReference type="Google" id="ProtNLM"/>
    </source>
</evidence>
<proteinExistence type="predicted"/>
<evidence type="ECO:0000313" key="1">
    <source>
        <dbReference type="EMBL" id="ORE02475.1"/>
    </source>
</evidence>
<feature type="non-terminal residue" evidence="1">
    <location>
        <position position="1"/>
    </location>
</feature>
<dbReference type="Proteomes" id="UP000242414">
    <property type="component" value="Unassembled WGS sequence"/>
</dbReference>